<keyword evidence="3" id="KW-1003">Cell membrane</keyword>
<sequence length="240" mass="27097">MKKECDNLLSFLSDELEEKEKKAFAEHLIHCSECTREYDQMTEAWNSLKWDFEEMAPPVTLKSEVMNFVFEQNHEKPVHKVKQWSSFFSRQFTPITSGLFLATLVLAIILFYSNVQLKKELQATDLPVKVKTAFLLQPADKTAVNMNTAGAAYILEQGHEKSLVVQIRNLPALQESEVYQVWLLNNGNRTNGGTFKPDKAGTGSLTYKLPANNQFNQIGITKEPDPNGTQPRGIKIVGSS</sequence>
<dbReference type="Proteomes" id="UP000626697">
    <property type="component" value="Unassembled WGS sequence"/>
</dbReference>
<protein>
    <recommendedName>
        <fullName evidence="8">Regulator of SigK</fullName>
    </recommendedName>
    <alternativeName>
        <fullName evidence="7">Sigma-K anti-sigma factor RskA</fullName>
    </alternativeName>
</protein>
<dbReference type="PANTHER" id="PTHR37461">
    <property type="entry name" value="ANTI-SIGMA-K FACTOR RSKA"/>
    <property type="match status" value="1"/>
</dbReference>
<accession>A0ABR6CM33</accession>
<keyword evidence="4 9" id="KW-0812">Transmembrane</keyword>
<evidence type="ECO:0000256" key="4">
    <source>
        <dbReference type="ARBA" id="ARBA00022692"/>
    </source>
</evidence>
<name>A0ABR6CM33_9BACI</name>
<evidence type="ECO:0000313" key="11">
    <source>
        <dbReference type="EMBL" id="MBA9026058.1"/>
    </source>
</evidence>
<evidence type="ECO:0000256" key="2">
    <source>
        <dbReference type="ARBA" id="ARBA00004236"/>
    </source>
</evidence>
<dbReference type="Pfam" id="PF10099">
    <property type="entry name" value="RskA_C"/>
    <property type="match status" value="1"/>
</dbReference>
<evidence type="ECO:0000256" key="7">
    <source>
        <dbReference type="ARBA" id="ARBA00029829"/>
    </source>
</evidence>
<keyword evidence="5 9" id="KW-1133">Transmembrane helix</keyword>
<proteinExistence type="predicted"/>
<reference evidence="11 12" key="1">
    <citation type="submission" date="2020-08" db="EMBL/GenBank/DDBJ databases">
        <title>Genomic Encyclopedia of Type Strains, Phase IV (KMG-IV): sequencing the most valuable type-strain genomes for metagenomic binning, comparative biology and taxonomic classification.</title>
        <authorList>
            <person name="Goeker M."/>
        </authorList>
    </citation>
    <scope>NUCLEOTIDE SEQUENCE [LARGE SCALE GENOMIC DNA]</scope>
    <source>
        <strain evidence="11 12">DSM 105481</strain>
    </source>
</reference>
<dbReference type="InterPro" id="IPR051474">
    <property type="entry name" value="Anti-sigma-K/W_factor"/>
</dbReference>
<comment type="subcellular location">
    <subcellularLocation>
        <location evidence="2">Cell membrane</location>
    </subcellularLocation>
    <subcellularLocation>
        <location evidence="1">Membrane</location>
        <topology evidence="1">Single-pass membrane protein</topology>
    </subcellularLocation>
</comment>
<evidence type="ECO:0000256" key="1">
    <source>
        <dbReference type="ARBA" id="ARBA00004167"/>
    </source>
</evidence>
<organism evidence="11 12">
    <name type="scientific">Peribacillus huizhouensis</name>
    <dbReference type="NCBI Taxonomy" id="1501239"/>
    <lineage>
        <taxon>Bacteria</taxon>
        <taxon>Bacillati</taxon>
        <taxon>Bacillota</taxon>
        <taxon>Bacilli</taxon>
        <taxon>Bacillales</taxon>
        <taxon>Bacillaceae</taxon>
        <taxon>Peribacillus</taxon>
    </lineage>
</organism>
<dbReference type="PANTHER" id="PTHR37461:SF1">
    <property type="entry name" value="ANTI-SIGMA-K FACTOR RSKA"/>
    <property type="match status" value="1"/>
</dbReference>
<keyword evidence="6 9" id="KW-0472">Membrane</keyword>
<evidence type="ECO:0000256" key="3">
    <source>
        <dbReference type="ARBA" id="ARBA00022475"/>
    </source>
</evidence>
<evidence type="ECO:0000313" key="12">
    <source>
        <dbReference type="Proteomes" id="UP000626697"/>
    </source>
</evidence>
<dbReference type="EMBL" id="JACJHX010000003">
    <property type="protein sequence ID" value="MBA9026058.1"/>
    <property type="molecule type" value="Genomic_DNA"/>
</dbReference>
<dbReference type="InterPro" id="IPR041916">
    <property type="entry name" value="Anti_sigma_zinc_sf"/>
</dbReference>
<keyword evidence="12" id="KW-1185">Reference proteome</keyword>
<comment type="caution">
    <text evidence="11">The sequence shown here is derived from an EMBL/GenBank/DDBJ whole genome shotgun (WGS) entry which is preliminary data.</text>
</comment>
<evidence type="ECO:0000259" key="10">
    <source>
        <dbReference type="Pfam" id="PF10099"/>
    </source>
</evidence>
<evidence type="ECO:0000256" key="5">
    <source>
        <dbReference type="ARBA" id="ARBA00022989"/>
    </source>
</evidence>
<evidence type="ECO:0000256" key="6">
    <source>
        <dbReference type="ARBA" id="ARBA00023136"/>
    </source>
</evidence>
<feature type="transmembrane region" description="Helical" evidence="9">
    <location>
        <begin position="92"/>
        <end position="112"/>
    </location>
</feature>
<gene>
    <name evidence="11" type="ORF">HNP81_001343</name>
</gene>
<evidence type="ECO:0000256" key="8">
    <source>
        <dbReference type="ARBA" id="ARBA00030803"/>
    </source>
</evidence>
<feature type="domain" description="Anti-sigma K factor RskA C-terminal" evidence="10">
    <location>
        <begin position="102"/>
        <end position="231"/>
    </location>
</feature>
<dbReference type="InterPro" id="IPR018764">
    <property type="entry name" value="RskA_C"/>
</dbReference>
<dbReference type="Gene3D" id="1.10.10.1320">
    <property type="entry name" value="Anti-sigma factor, zinc-finger domain"/>
    <property type="match status" value="1"/>
</dbReference>
<evidence type="ECO:0000256" key="9">
    <source>
        <dbReference type="SAM" id="Phobius"/>
    </source>
</evidence>
<dbReference type="RefSeq" id="WP_182502008.1">
    <property type="nucleotide sequence ID" value="NZ_JACJHX010000003.1"/>
</dbReference>